<feature type="transmembrane region" description="Helical" evidence="18">
    <location>
        <begin position="158"/>
        <end position="176"/>
    </location>
</feature>
<dbReference type="GO" id="GO:0005743">
    <property type="term" value="C:mitochondrial inner membrane"/>
    <property type="evidence" value="ECO:0007669"/>
    <property type="project" value="UniProtKB-SubCell"/>
</dbReference>
<comment type="similarity">
    <text evidence="3 18">Belongs to the complex I subunit 2 family.</text>
</comment>
<keyword evidence="12 18" id="KW-1133">Transmembrane helix</keyword>
<evidence type="ECO:0000256" key="3">
    <source>
        <dbReference type="ARBA" id="ARBA00007012"/>
    </source>
</evidence>
<feature type="transmembrane region" description="Helical" evidence="18">
    <location>
        <begin position="21"/>
        <end position="38"/>
    </location>
</feature>
<evidence type="ECO:0000256" key="6">
    <source>
        <dbReference type="ARBA" id="ARBA00022448"/>
    </source>
</evidence>
<evidence type="ECO:0000256" key="17">
    <source>
        <dbReference type="ARBA" id="ARBA00049551"/>
    </source>
</evidence>
<keyword evidence="6" id="KW-0813">Transport</keyword>
<dbReference type="EC" id="7.1.1.2" evidence="4 18"/>
<dbReference type="EMBL" id="MW255941">
    <property type="protein sequence ID" value="QQH14389.1"/>
    <property type="molecule type" value="Genomic_DNA"/>
</dbReference>
<feature type="transmembrane region" description="Helical" evidence="18">
    <location>
        <begin position="325"/>
        <end position="346"/>
    </location>
</feature>
<evidence type="ECO:0000256" key="9">
    <source>
        <dbReference type="ARBA" id="ARBA00022792"/>
    </source>
</evidence>
<evidence type="ECO:0000256" key="14">
    <source>
        <dbReference type="ARBA" id="ARBA00023075"/>
    </source>
</evidence>
<evidence type="ECO:0000256" key="8">
    <source>
        <dbReference type="ARBA" id="ARBA00022692"/>
    </source>
</evidence>
<keyword evidence="11 18" id="KW-0249">Electron transport</keyword>
<evidence type="ECO:0000256" key="16">
    <source>
        <dbReference type="ARBA" id="ARBA00023136"/>
    </source>
</evidence>
<dbReference type="InterPro" id="IPR050175">
    <property type="entry name" value="Complex_I_Subunit_2"/>
</dbReference>
<feature type="transmembrane region" description="Helical" evidence="18">
    <location>
        <begin position="72"/>
        <end position="91"/>
    </location>
</feature>
<evidence type="ECO:0000256" key="15">
    <source>
        <dbReference type="ARBA" id="ARBA00023128"/>
    </source>
</evidence>
<dbReference type="GO" id="GO:0006120">
    <property type="term" value="P:mitochondrial electron transport, NADH to ubiquinone"/>
    <property type="evidence" value="ECO:0007669"/>
    <property type="project" value="InterPro"/>
</dbReference>
<sequence>MLMTKFYFINNMIFKNHLMNYLFTMMMIFSTIIVINSYSWINAWMGLEINMLSFIPLMIFKSKNKISNAMMIYFIIQASSSSMLLMLIMMTKMNLNFNMMNFIMNMIQITLLMKLGATPFHWWMPKILIYLNWMNCFYILTWQKISPLMMLMNSNNNTLIYLISLMSMLFSTIIMINQTSIKLMMTYSSINHLGWMLMLMLMNSSMMIIYFIIYLLMNLSICLMMNKLNFTYLNQMFKINNKTPFESITIMLLFMSIAGLPPMLGFMPKILTIMIMIKNKFLIETFLLIILSAISLSMYINPMLSMLMLTKMNNKWKKNKMNIKNFLYSMFIINMTLITLMLTPLMNNFM</sequence>
<evidence type="ECO:0000256" key="11">
    <source>
        <dbReference type="ARBA" id="ARBA00022982"/>
    </source>
</evidence>
<evidence type="ECO:0000256" key="5">
    <source>
        <dbReference type="ARBA" id="ARBA00021008"/>
    </source>
</evidence>
<evidence type="ECO:0000256" key="13">
    <source>
        <dbReference type="ARBA" id="ARBA00023027"/>
    </source>
</evidence>
<dbReference type="GO" id="GO:0008137">
    <property type="term" value="F:NADH dehydrogenase (ubiquinone) activity"/>
    <property type="evidence" value="ECO:0007669"/>
    <property type="project" value="UniProtKB-EC"/>
</dbReference>
<dbReference type="PANTHER" id="PTHR46552:SF1">
    <property type="entry name" value="NADH-UBIQUINONE OXIDOREDUCTASE CHAIN 2"/>
    <property type="match status" value="1"/>
</dbReference>
<keyword evidence="14 18" id="KW-0830">Ubiquinone</keyword>
<proteinExistence type="inferred from homology"/>
<comment type="function">
    <text evidence="18">Core subunit of the mitochondrial membrane respiratory chain NADH dehydrogenase (Complex I) which catalyzes electron transfer from NADH through the respiratory chain, using ubiquinone as an electron acceptor. Essential for the catalytic activity and assembly of complex I.</text>
</comment>
<protein>
    <recommendedName>
        <fullName evidence="5 18">NADH-ubiquinone oxidoreductase chain 2</fullName>
        <ecNumber evidence="4 18">7.1.1.2</ecNumber>
    </recommendedName>
</protein>
<evidence type="ECO:0000256" key="18">
    <source>
        <dbReference type="RuleBase" id="RU003403"/>
    </source>
</evidence>
<comment type="catalytic activity">
    <reaction evidence="17 18">
        <text>a ubiquinone + NADH + 5 H(+)(in) = a ubiquinol + NAD(+) + 4 H(+)(out)</text>
        <dbReference type="Rhea" id="RHEA:29091"/>
        <dbReference type="Rhea" id="RHEA-COMP:9565"/>
        <dbReference type="Rhea" id="RHEA-COMP:9566"/>
        <dbReference type="ChEBI" id="CHEBI:15378"/>
        <dbReference type="ChEBI" id="CHEBI:16389"/>
        <dbReference type="ChEBI" id="CHEBI:17976"/>
        <dbReference type="ChEBI" id="CHEBI:57540"/>
        <dbReference type="ChEBI" id="CHEBI:57945"/>
        <dbReference type="EC" id="7.1.1.2"/>
    </reaction>
</comment>
<feature type="transmembrane region" description="Helical" evidence="18">
    <location>
        <begin position="97"/>
        <end position="115"/>
    </location>
</feature>
<evidence type="ECO:0000256" key="7">
    <source>
        <dbReference type="ARBA" id="ARBA00022660"/>
    </source>
</evidence>
<feature type="transmembrane region" description="Helical" evidence="18">
    <location>
        <begin position="127"/>
        <end position="146"/>
    </location>
</feature>
<feature type="domain" description="NADH:quinone oxidoreductase/Mrp antiporter transmembrane" evidence="19">
    <location>
        <begin position="37"/>
        <end position="293"/>
    </location>
</feature>
<dbReference type="PRINTS" id="PR01436">
    <property type="entry name" value="NADHDHGNASE2"/>
</dbReference>
<organism evidence="20">
    <name type="scientific">Metallus mai</name>
    <dbReference type="NCBI Taxonomy" id="2782261"/>
    <lineage>
        <taxon>Eukaryota</taxon>
        <taxon>Metazoa</taxon>
        <taxon>Ecdysozoa</taxon>
        <taxon>Arthropoda</taxon>
        <taxon>Hexapoda</taxon>
        <taxon>Insecta</taxon>
        <taxon>Pterygota</taxon>
        <taxon>Neoptera</taxon>
        <taxon>Endopterygota</taxon>
        <taxon>Hymenoptera</taxon>
        <taxon>Tenthredinoidea</taxon>
        <taxon>Tenthredinidae</taxon>
        <taxon>Heterarthrinae</taxon>
        <taxon>Metallus</taxon>
    </lineage>
</organism>
<keyword evidence="8 18" id="KW-0812">Transmembrane</keyword>
<keyword evidence="7 18" id="KW-0679">Respiratory chain</keyword>
<evidence type="ECO:0000256" key="12">
    <source>
        <dbReference type="ARBA" id="ARBA00022989"/>
    </source>
</evidence>
<keyword evidence="9 18" id="KW-0999">Mitochondrion inner membrane</keyword>
<gene>
    <name evidence="20" type="primary">ND2</name>
</gene>
<dbReference type="AlphaFoldDB" id="A0A7T5Y0Z3"/>
<evidence type="ECO:0000313" key="20">
    <source>
        <dbReference type="EMBL" id="QQH14389.1"/>
    </source>
</evidence>
<comment type="function">
    <text evidence="1">Core subunit of the mitochondrial membrane respiratory chain NADH dehydrogenase (Complex I) that is believed to belong to the minimal assembly required for catalysis. Complex I functions in the transfer of electrons from NADH to the respiratory chain. The immediate electron acceptor for the enzyme is believed to be ubiquinone.</text>
</comment>
<keyword evidence="10 18" id="KW-1278">Translocase</keyword>
<geneLocation type="mitochondrion" evidence="20"/>
<dbReference type="InterPro" id="IPR003917">
    <property type="entry name" value="NADH_UbQ_OxRdtase_chain2"/>
</dbReference>
<dbReference type="Pfam" id="PF00361">
    <property type="entry name" value="Proton_antipo_M"/>
    <property type="match status" value="1"/>
</dbReference>
<evidence type="ECO:0000256" key="2">
    <source>
        <dbReference type="ARBA" id="ARBA00004448"/>
    </source>
</evidence>
<evidence type="ECO:0000259" key="19">
    <source>
        <dbReference type="Pfam" id="PF00361"/>
    </source>
</evidence>
<keyword evidence="15 18" id="KW-0496">Mitochondrion</keyword>
<evidence type="ECO:0000256" key="4">
    <source>
        <dbReference type="ARBA" id="ARBA00012944"/>
    </source>
</evidence>
<keyword evidence="16 18" id="KW-0472">Membrane</keyword>
<feature type="transmembrane region" description="Helical" evidence="18">
    <location>
        <begin position="286"/>
        <end position="304"/>
    </location>
</feature>
<reference evidence="20" key="1">
    <citation type="submission" date="2020-11" db="EMBL/GenBank/DDBJ databases">
        <title>The nearly complete mitochondrial genome of Metallus mai (Hymenoptera: Tenthredinidae) with its phylogenetic analysis.</title>
        <authorList>
            <person name="Liu J."/>
            <person name="Wei M."/>
            <person name="Niu G."/>
        </authorList>
    </citation>
    <scope>NUCLEOTIDE SEQUENCE</scope>
</reference>
<comment type="subcellular location">
    <subcellularLocation>
        <location evidence="2 18">Mitochondrion inner membrane</location>
        <topology evidence="2 18">Multi-pass membrane protein</topology>
    </subcellularLocation>
</comment>
<feature type="transmembrane region" description="Helical" evidence="18">
    <location>
        <begin position="247"/>
        <end position="266"/>
    </location>
</feature>
<name>A0A7T5Y0Z3_9HYME</name>
<keyword evidence="13 18" id="KW-0520">NAD</keyword>
<evidence type="ECO:0000256" key="10">
    <source>
        <dbReference type="ARBA" id="ARBA00022967"/>
    </source>
</evidence>
<dbReference type="PANTHER" id="PTHR46552">
    <property type="entry name" value="NADH-UBIQUINONE OXIDOREDUCTASE CHAIN 2"/>
    <property type="match status" value="1"/>
</dbReference>
<feature type="transmembrane region" description="Helical" evidence="18">
    <location>
        <begin position="208"/>
        <end position="226"/>
    </location>
</feature>
<dbReference type="InterPro" id="IPR001750">
    <property type="entry name" value="ND/Mrp_TM"/>
</dbReference>
<evidence type="ECO:0000256" key="1">
    <source>
        <dbReference type="ARBA" id="ARBA00003257"/>
    </source>
</evidence>
<accession>A0A7T5Y0Z3</accession>